<accession>A0A1I1BEJ3</accession>
<dbReference type="GO" id="GO:0008652">
    <property type="term" value="P:amino acid biosynthetic process"/>
    <property type="evidence" value="ECO:0007669"/>
    <property type="project" value="UniProtKB-UniRule"/>
</dbReference>
<evidence type="ECO:0000313" key="6">
    <source>
        <dbReference type="Proteomes" id="UP000199113"/>
    </source>
</evidence>
<dbReference type="EC" id="5.4.99.5" evidence="1 3"/>
<evidence type="ECO:0000256" key="3">
    <source>
        <dbReference type="PROSITE-ProRule" id="PRU00514"/>
    </source>
</evidence>
<sequence>MAVRAVRGATQLDEDTREHMLDRVAEMVTDVMRANGLGVDDFISIIFTATSDLVSEFPAYAARQLGFSDVPLVCARELEIEGSMPRVVRLMAHVETDLPRADITHVYLHGAAHLRRDLNKTTSHD</sequence>
<keyword evidence="3" id="KW-0413">Isomerase</keyword>
<dbReference type="EMBL" id="FOKC01000018">
    <property type="protein sequence ID" value="SFB48795.1"/>
    <property type="molecule type" value="Genomic_DNA"/>
</dbReference>
<dbReference type="Proteomes" id="UP000233565">
    <property type="component" value="Unassembled WGS sequence"/>
</dbReference>
<feature type="binding site" evidence="2">
    <location>
        <position position="107"/>
    </location>
    <ligand>
        <name>prephenate</name>
        <dbReference type="ChEBI" id="CHEBI:29934"/>
    </ligand>
</feature>
<reference evidence="5" key="1">
    <citation type="submission" date="2016-10" db="EMBL/GenBank/DDBJ databases">
        <authorList>
            <person name="de Groot N.N."/>
        </authorList>
    </citation>
    <scope>NUCLEOTIDE SEQUENCE [LARGE SCALE GENOMIC DNA]</scope>
    <source>
        <strain evidence="5">CGMCC 1.10697</strain>
    </source>
</reference>
<evidence type="ECO:0000256" key="1">
    <source>
        <dbReference type="NCBIfam" id="TIGR01796"/>
    </source>
</evidence>
<evidence type="ECO:0000313" key="4">
    <source>
        <dbReference type="EMBL" id="PKH39854.1"/>
    </source>
</evidence>
<dbReference type="STRING" id="748909.SAMN05192575_11820"/>
<dbReference type="AlphaFoldDB" id="A0A1I1BEJ3"/>
<dbReference type="GO" id="GO:0046417">
    <property type="term" value="P:chorismate metabolic process"/>
    <property type="evidence" value="ECO:0007669"/>
    <property type="project" value="TreeGrafter"/>
</dbReference>
<comment type="catalytic activity">
    <reaction evidence="3">
        <text>chorismate = prephenate</text>
        <dbReference type="Rhea" id="RHEA:13897"/>
        <dbReference type="ChEBI" id="CHEBI:29748"/>
        <dbReference type="ChEBI" id="CHEBI:29934"/>
        <dbReference type="EC" id="5.4.99.5"/>
    </reaction>
</comment>
<dbReference type="Pfam" id="PF07736">
    <property type="entry name" value="CM_1"/>
    <property type="match status" value="1"/>
</dbReference>
<dbReference type="CDD" id="cd02185">
    <property type="entry name" value="AroH"/>
    <property type="match status" value="1"/>
</dbReference>
<dbReference type="PROSITE" id="PS51167">
    <property type="entry name" value="CHORISMATE_MUT_1"/>
    <property type="match status" value="1"/>
</dbReference>
<proteinExistence type="predicted"/>
<evidence type="ECO:0000313" key="5">
    <source>
        <dbReference type="EMBL" id="SFB48795.1"/>
    </source>
</evidence>
<evidence type="ECO:0000313" key="7">
    <source>
        <dbReference type="Proteomes" id="UP000233565"/>
    </source>
</evidence>
<organism evidence="5 6">
    <name type="scientific">Nocardioides alpinus</name>
    <dbReference type="NCBI Taxonomy" id="748909"/>
    <lineage>
        <taxon>Bacteria</taxon>
        <taxon>Bacillati</taxon>
        <taxon>Actinomycetota</taxon>
        <taxon>Actinomycetes</taxon>
        <taxon>Propionibacteriales</taxon>
        <taxon>Nocardioidaceae</taxon>
        <taxon>Nocardioides</taxon>
    </lineage>
</organism>
<dbReference type="Proteomes" id="UP000199113">
    <property type="component" value="Unassembled WGS sequence"/>
</dbReference>
<gene>
    <name evidence="4" type="primary">aroH</name>
    <name evidence="4" type="ORF">CXG46_13725</name>
    <name evidence="5" type="ORF">SAMN05192575_11820</name>
</gene>
<protein>
    <recommendedName>
        <fullName evidence="1 3">chorismate mutase</fullName>
        <ecNumber evidence="1 3">5.4.99.5</ecNumber>
    </recommendedName>
</protein>
<name>A0A1I1BEJ3_9ACTN</name>
<dbReference type="OrthoDB" id="9802232at2"/>
<dbReference type="PANTHER" id="PTHR21164">
    <property type="entry name" value="CHORISMATE MUTASE"/>
    <property type="match status" value="1"/>
</dbReference>
<keyword evidence="2 3" id="KW-0028">Amino-acid biosynthesis</keyword>
<dbReference type="PIRSF" id="PIRSF005965">
    <property type="entry name" value="Chor_mut_AroH"/>
    <property type="match status" value="1"/>
</dbReference>
<dbReference type="PANTHER" id="PTHR21164:SF0">
    <property type="entry name" value="CHORISMATE MUTASE AROH"/>
    <property type="match status" value="1"/>
</dbReference>
<feature type="binding site" evidence="2">
    <location>
        <position position="89"/>
    </location>
    <ligand>
        <name>prephenate</name>
        <dbReference type="ChEBI" id="CHEBI:29934"/>
    </ligand>
</feature>
<keyword evidence="2 3" id="KW-0057">Aromatic amino acid biosynthesis</keyword>
<feature type="binding site" evidence="2">
    <location>
        <position position="7"/>
    </location>
    <ligand>
        <name>prephenate</name>
        <dbReference type="ChEBI" id="CHEBI:29934"/>
    </ligand>
</feature>
<dbReference type="NCBIfam" id="TIGR01796">
    <property type="entry name" value="CM_mono_aroH"/>
    <property type="match status" value="1"/>
</dbReference>
<evidence type="ECO:0000256" key="2">
    <source>
        <dbReference type="PIRSR" id="PIRSR005965-1"/>
    </source>
</evidence>
<keyword evidence="7" id="KW-1185">Reference proteome</keyword>
<dbReference type="RefSeq" id="WP_091202081.1">
    <property type="nucleotide sequence ID" value="NZ_FOKC01000018.1"/>
</dbReference>
<reference evidence="4 7" key="2">
    <citation type="submission" date="2017-12" db="EMBL/GenBank/DDBJ databases">
        <title>Pharmacopeia of the Arctic Ocean.</title>
        <authorList>
            <person name="Collins E."/>
            <person name="Ducluzeau A.-L."/>
        </authorList>
    </citation>
    <scope>NUCLEOTIDE SEQUENCE [LARGE SCALE GENOMIC DNA]</scope>
    <source>
        <strain evidence="4 7">DSM 23325</strain>
    </source>
</reference>
<dbReference type="GO" id="GO:0004106">
    <property type="term" value="F:chorismate mutase activity"/>
    <property type="evidence" value="ECO:0007669"/>
    <property type="project" value="UniProtKB-UniRule"/>
</dbReference>
<dbReference type="EMBL" id="PJBV01000021">
    <property type="protein sequence ID" value="PKH39854.1"/>
    <property type="molecule type" value="Genomic_DNA"/>
</dbReference>
<dbReference type="GO" id="GO:0009073">
    <property type="term" value="P:aromatic amino acid family biosynthetic process"/>
    <property type="evidence" value="ECO:0007669"/>
    <property type="project" value="UniProtKB-UniRule"/>
</dbReference>
<dbReference type="SUPFAM" id="SSF55298">
    <property type="entry name" value="YjgF-like"/>
    <property type="match status" value="1"/>
</dbReference>
<dbReference type="Gene3D" id="3.30.1330.40">
    <property type="entry name" value="RutC-like"/>
    <property type="match status" value="1"/>
</dbReference>
<dbReference type="InterPro" id="IPR035959">
    <property type="entry name" value="RutC-like_sf"/>
</dbReference>
<dbReference type="InterPro" id="IPR008243">
    <property type="entry name" value="Chorismate_mutase_AroH"/>
</dbReference>